<keyword evidence="1" id="KW-0472">Membrane</keyword>
<dbReference type="Proteomes" id="UP000600865">
    <property type="component" value="Unassembled WGS sequence"/>
</dbReference>
<proteinExistence type="predicted"/>
<keyword evidence="1" id="KW-1133">Transmembrane helix</keyword>
<name>A0A918KI97_9PROT</name>
<organism evidence="2 3">
    <name type="scientific">Litorimonas cladophorae</name>
    <dbReference type="NCBI Taxonomy" id="1220491"/>
    <lineage>
        <taxon>Bacteria</taxon>
        <taxon>Pseudomonadati</taxon>
        <taxon>Pseudomonadota</taxon>
        <taxon>Alphaproteobacteria</taxon>
        <taxon>Maricaulales</taxon>
        <taxon>Robiginitomaculaceae</taxon>
    </lineage>
</organism>
<dbReference type="RefSeq" id="WP_189582388.1">
    <property type="nucleotide sequence ID" value="NZ_BMYV01000001.1"/>
</dbReference>
<accession>A0A918KI97</accession>
<dbReference type="EMBL" id="BMYV01000001">
    <property type="protein sequence ID" value="GGX62715.1"/>
    <property type="molecule type" value="Genomic_DNA"/>
</dbReference>
<keyword evidence="1" id="KW-0812">Transmembrane</keyword>
<gene>
    <name evidence="2" type="ORF">GCM10011309_10860</name>
</gene>
<evidence type="ECO:0000313" key="3">
    <source>
        <dbReference type="Proteomes" id="UP000600865"/>
    </source>
</evidence>
<keyword evidence="3" id="KW-1185">Reference proteome</keyword>
<dbReference type="AlphaFoldDB" id="A0A918KI97"/>
<feature type="transmembrane region" description="Helical" evidence="1">
    <location>
        <begin position="165"/>
        <end position="182"/>
    </location>
</feature>
<comment type="caution">
    <text evidence="2">The sequence shown here is derived from an EMBL/GenBank/DDBJ whole genome shotgun (WGS) entry which is preliminary data.</text>
</comment>
<feature type="transmembrane region" description="Helical" evidence="1">
    <location>
        <begin position="139"/>
        <end position="158"/>
    </location>
</feature>
<protein>
    <submittedName>
        <fullName evidence="2">Uncharacterized protein</fullName>
    </submittedName>
</protein>
<evidence type="ECO:0000256" key="1">
    <source>
        <dbReference type="SAM" id="Phobius"/>
    </source>
</evidence>
<evidence type="ECO:0000313" key="2">
    <source>
        <dbReference type="EMBL" id="GGX62715.1"/>
    </source>
</evidence>
<sequence>MSPKLRKYLVLAHLWAAGLMAPAFALHAISGGLYLMNIKGQVATERVPLPANSTLDFSSATLEGDVRQLLADAKIDHDFQYVRNRGTLIQLRPTSRTYLEFKQTDAGLTATRVKPDAVKSMMELHMGHGPTLFKTYQKLVALLLLLVVFGGVLVGLLARPYRRQTITAVVIGVVAFILIGFVI</sequence>
<reference evidence="2 3" key="1">
    <citation type="journal article" date="2014" name="Int. J. Syst. Evol. Microbiol.">
        <title>Complete genome sequence of Corynebacterium casei LMG S-19264T (=DSM 44701T), isolated from a smear-ripened cheese.</title>
        <authorList>
            <consortium name="US DOE Joint Genome Institute (JGI-PGF)"/>
            <person name="Walter F."/>
            <person name="Albersmeier A."/>
            <person name="Kalinowski J."/>
            <person name="Ruckert C."/>
        </authorList>
    </citation>
    <scope>NUCLEOTIDE SEQUENCE [LARGE SCALE GENOMIC DNA]</scope>
    <source>
        <strain evidence="2 3">KCTC 23968</strain>
    </source>
</reference>